<gene>
    <name evidence="2" type="ORF">H1R20_g764</name>
</gene>
<evidence type="ECO:0000313" key="2">
    <source>
        <dbReference type="EMBL" id="KAJ2936334.1"/>
    </source>
</evidence>
<sequence>MQVNKAKEGERKRRKLQLQLALARTLADGSGDENATFTKPAQPPVGSGDVVGGVDRKALSGAGANIPRKPKTTKAKAKSKVPVPLRDLGGTEKELAMLMMKRYVKHQACQPGVTSSPQAATLIIFRRRTRTPIWVRNIRLPLRLTAAFEANAFSGFHTIIPTPEIDQKKRLDIVILDIRKIARSHSSTSPSCLVPVPVPAPSPTPNYWCADASIHHSQYAPISRQKTKDDSMYNTTFKGACSTFDPMFQPKGAYEALQWQRQRRKAETNGERGECNGTVEIVVERDTTSHPFGIEGQRISVAIKHPGSEARPV</sequence>
<dbReference type="Proteomes" id="UP001140091">
    <property type="component" value="Unassembled WGS sequence"/>
</dbReference>
<reference evidence="2" key="1">
    <citation type="submission" date="2022-06" db="EMBL/GenBank/DDBJ databases">
        <title>Genome Sequence of Candolleomyces eurysporus.</title>
        <authorList>
            <person name="Buettner E."/>
        </authorList>
    </citation>
    <scope>NUCLEOTIDE SEQUENCE</scope>
    <source>
        <strain evidence="2">VTCC 930004</strain>
    </source>
</reference>
<keyword evidence="3" id="KW-1185">Reference proteome</keyword>
<proteinExistence type="predicted"/>
<evidence type="ECO:0000256" key="1">
    <source>
        <dbReference type="SAM" id="MobiDB-lite"/>
    </source>
</evidence>
<name>A0A9W8JLM3_9AGAR</name>
<accession>A0A9W8JLM3</accession>
<protein>
    <submittedName>
        <fullName evidence="2">Uncharacterized protein</fullName>
    </submittedName>
</protein>
<dbReference type="EMBL" id="JANBPK010000093">
    <property type="protein sequence ID" value="KAJ2936334.1"/>
    <property type="molecule type" value="Genomic_DNA"/>
</dbReference>
<feature type="non-terminal residue" evidence="2">
    <location>
        <position position="1"/>
    </location>
</feature>
<feature type="region of interest" description="Disordered" evidence="1">
    <location>
        <begin position="26"/>
        <end position="85"/>
    </location>
</feature>
<organism evidence="2 3">
    <name type="scientific">Candolleomyces eurysporus</name>
    <dbReference type="NCBI Taxonomy" id="2828524"/>
    <lineage>
        <taxon>Eukaryota</taxon>
        <taxon>Fungi</taxon>
        <taxon>Dikarya</taxon>
        <taxon>Basidiomycota</taxon>
        <taxon>Agaricomycotina</taxon>
        <taxon>Agaricomycetes</taxon>
        <taxon>Agaricomycetidae</taxon>
        <taxon>Agaricales</taxon>
        <taxon>Agaricineae</taxon>
        <taxon>Psathyrellaceae</taxon>
        <taxon>Candolleomyces</taxon>
    </lineage>
</organism>
<feature type="compositionally biased region" description="Basic residues" evidence="1">
    <location>
        <begin position="68"/>
        <end position="79"/>
    </location>
</feature>
<dbReference type="AlphaFoldDB" id="A0A9W8JLM3"/>
<comment type="caution">
    <text evidence="2">The sequence shown here is derived from an EMBL/GenBank/DDBJ whole genome shotgun (WGS) entry which is preliminary data.</text>
</comment>
<dbReference type="OrthoDB" id="3025610at2759"/>
<evidence type="ECO:0000313" key="3">
    <source>
        <dbReference type="Proteomes" id="UP001140091"/>
    </source>
</evidence>